<accession>A0AAN7MXS2</accession>
<evidence type="ECO:0008006" key="3">
    <source>
        <dbReference type="Google" id="ProtNLM"/>
    </source>
</evidence>
<comment type="caution">
    <text evidence="1">The sequence shown here is derived from an EMBL/GenBank/DDBJ whole genome shotgun (WGS) entry which is preliminary data.</text>
</comment>
<gene>
    <name evidence="1" type="ORF">QYF61_006200</name>
</gene>
<organism evidence="1 2">
    <name type="scientific">Mycteria americana</name>
    <name type="common">Wood stork</name>
    <dbReference type="NCBI Taxonomy" id="33587"/>
    <lineage>
        <taxon>Eukaryota</taxon>
        <taxon>Metazoa</taxon>
        <taxon>Chordata</taxon>
        <taxon>Craniata</taxon>
        <taxon>Vertebrata</taxon>
        <taxon>Euteleostomi</taxon>
        <taxon>Archelosauria</taxon>
        <taxon>Archosauria</taxon>
        <taxon>Dinosauria</taxon>
        <taxon>Saurischia</taxon>
        <taxon>Theropoda</taxon>
        <taxon>Coelurosauria</taxon>
        <taxon>Aves</taxon>
        <taxon>Neognathae</taxon>
        <taxon>Neoaves</taxon>
        <taxon>Aequornithes</taxon>
        <taxon>Ciconiiformes</taxon>
        <taxon>Ciconiidae</taxon>
        <taxon>Mycteria</taxon>
    </lineage>
</organism>
<reference evidence="1 2" key="1">
    <citation type="journal article" date="2023" name="J. Hered.">
        <title>Chromosome-level genome of the wood stork (Mycteria americana) provides insight into avian chromosome evolution.</title>
        <authorList>
            <person name="Flamio R. Jr."/>
            <person name="Ramstad K.M."/>
        </authorList>
    </citation>
    <scope>NUCLEOTIDE SEQUENCE [LARGE SCALE GENOMIC DNA]</scope>
    <source>
        <strain evidence="1">JAX WOST 10</strain>
    </source>
</reference>
<keyword evidence="2" id="KW-1185">Reference proteome</keyword>
<dbReference type="EMBL" id="JAUNZN010000007">
    <property type="protein sequence ID" value="KAK4818113.1"/>
    <property type="molecule type" value="Genomic_DNA"/>
</dbReference>
<evidence type="ECO:0000313" key="2">
    <source>
        <dbReference type="Proteomes" id="UP001333110"/>
    </source>
</evidence>
<dbReference type="Proteomes" id="UP001333110">
    <property type="component" value="Unassembled WGS sequence"/>
</dbReference>
<dbReference type="AlphaFoldDB" id="A0AAN7MXS2"/>
<name>A0AAN7MXS2_MYCAM</name>
<dbReference type="PANTHER" id="PTHR33395:SF22">
    <property type="entry name" value="REVERSE TRANSCRIPTASE DOMAIN-CONTAINING PROTEIN"/>
    <property type="match status" value="1"/>
</dbReference>
<dbReference type="GO" id="GO:0007508">
    <property type="term" value="P:larval heart development"/>
    <property type="evidence" value="ECO:0007669"/>
    <property type="project" value="TreeGrafter"/>
</dbReference>
<dbReference type="PANTHER" id="PTHR33395">
    <property type="entry name" value="TRANSCRIPTASE, PUTATIVE-RELATED-RELATED"/>
    <property type="match status" value="1"/>
</dbReference>
<sequence length="125" mass="14253">MGPDGLRPWTLRKLADFISRLLPNTFGRSWQLGEVAEDWRKANVTPILKGKKEDLGNYRLVSLTLIPRRVMKQLILEIISKHMKNKNAIGSSQHRFMKGNLLKFNKVKCAPEEQQPHAPVHTGTA</sequence>
<proteinExistence type="predicted"/>
<evidence type="ECO:0000313" key="1">
    <source>
        <dbReference type="EMBL" id="KAK4818113.1"/>
    </source>
</evidence>
<protein>
    <recommendedName>
        <fullName evidence="3">Reverse transcriptase</fullName>
    </recommendedName>
</protein>
<dbReference type="GO" id="GO:0031012">
    <property type="term" value="C:extracellular matrix"/>
    <property type="evidence" value="ECO:0007669"/>
    <property type="project" value="TreeGrafter"/>
</dbReference>
<dbReference type="GO" id="GO:0061343">
    <property type="term" value="P:cell adhesion involved in heart morphogenesis"/>
    <property type="evidence" value="ECO:0007669"/>
    <property type="project" value="TreeGrafter"/>
</dbReference>